<evidence type="ECO:0000256" key="1">
    <source>
        <dbReference type="ARBA" id="ARBA00022536"/>
    </source>
</evidence>
<evidence type="ECO:0000313" key="12">
    <source>
        <dbReference type="Proteomes" id="UP000298663"/>
    </source>
</evidence>
<dbReference type="OrthoDB" id="5872543at2759"/>
<dbReference type="Pfam" id="PF00008">
    <property type="entry name" value="EGF"/>
    <property type="match status" value="1"/>
</dbReference>
<feature type="region of interest" description="Disordered" evidence="7">
    <location>
        <begin position="192"/>
        <end position="214"/>
    </location>
</feature>
<dbReference type="CDD" id="cd00054">
    <property type="entry name" value="EGF_CA"/>
    <property type="match status" value="1"/>
</dbReference>
<dbReference type="SUPFAM" id="SSF57196">
    <property type="entry name" value="EGF/Laminin"/>
    <property type="match status" value="1"/>
</dbReference>
<dbReference type="PROSITE" id="PS00022">
    <property type="entry name" value="EGF_1"/>
    <property type="match status" value="1"/>
</dbReference>
<feature type="signal peptide" evidence="9">
    <location>
        <begin position="1"/>
        <end position="19"/>
    </location>
</feature>
<reference evidence="11 12" key="2">
    <citation type="journal article" date="2019" name="G3 (Bethesda)">
        <title>Hybrid Assembly of the Genome of the Entomopathogenic Nematode Steinernema carpocapsae Identifies the X-Chromosome.</title>
        <authorList>
            <person name="Serra L."/>
            <person name="Macchietto M."/>
            <person name="Macias-Munoz A."/>
            <person name="McGill C.J."/>
            <person name="Rodriguez I.M."/>
            <person name="Rodriguez B."/>
            <person name="Murad R."/>
            <person name="Mortazavi A."/>
        </authorList>
    </citation>
    <scope>NUCLEOTIDE SEQUENCE [LARGE SCALE GENOMIC DNA]</scope>
    <source>
        <strain evidence="11 12">ALL</strain>
    </source>
</reference>
<dbReference type="SMART" id="SM00181">
    <property type="entry name" value="EGF"/>
    <property type="match status" value="2"/>
</dbReference>
<evidence type="ECO:0000256" key="4">
    <source>
        <dbReference type="ARBA" id="ARBA00023157"/>
    </source>
</evidence>
<keyword evidence="12" id="KW-1185">Reference proteome</keyword>
<keyword evidence="5" id="KW-0325">Glycoprotein</keyword>
<evidence type="ECO:0000256" key="8">
    <source>
        <dbReference type="SAM" id="Phobius"/>
    </source>
</evidence>
<feature type="region of interest" description="Disordered" evidence="7">
    <location>
        <begin position="121"/>
        <end position="149"/>
    </location>
</feature>
<gene>
    <name evidence="11" type="ORF">L596_020500</name>
</gene>
<proteinExistence type="predicted"/>
<dbReference type="PROSITE" id="PS00010">
    <property type="entry name" value="ASX_HYDROXYL"/>
    <property type="match status" value="1"/>
</dbReference>
<dbReference type="SMART" id="SM00179">
    <property type="entry name" value="EGF_CA"/>
    <property type="match status" value="1"/>
</dbReference>
<dbReference type="AlphaFoldDB" id="A0A4U5MTQ7"/>
<feature type="disulfide bond" evidence="6">
    <location>
        <begin position="61"/>
        <end position="70"/>
    </location>
</feature>
<organism evidence="11 12">
    <name type="scientific">Steinernema carpocapsae</name>
    <name type="common">Entomopathogenic nematode</name>
    <dbReference type="NCBI Taxonomy" id="34508"/>
    <lineage>
        <taxon>Eukaryota</taxon>
        <taxon>Metazoa</taxon>
        <taxon>Ecdysozoa</taxon>
        <taxon>Nematoda</taxon>
        <taxon>Chromadorea</taxon>
        <taxon>Rhabditida</taxon>
        <taxon>Tylenchina</taxon>
        <taxon>Panagrolaimomorpha</taxon>
        <taxon>Strongyloidoidea</taxon>
        <taxon>Steinernematidae</taxon>
        <taxon>Steinernema</taxon>
    </lineage>
</organism>
<comment type="caution">
    <text evidence="11">The sequence shown here is derived from an EMBL/GenBank/DDBJ whole genome shotgun (WGS) entry which is preliminary data.</text>
</comment>
<dbReference type="InterPro" id="IPR000152">
    <property type="entry name" value="EGF-type_Asp/Asn_hydroxyl_site"/>
</dbReference>
<name>A0A4U5MTQ7_STECR</name>
<dbReference type="GO" id="GO:0005509">
    <property type="term" value="F:calcium ion binding"/>
    <property type="evidence" value="ECO:0007669"/>
    <property type="project" value="InterPro"/>
</dbReference>
<keyword evidence="8" id="KW-0472">Membrane</keyword>
<keyword evidence="3" id="KW-0677">Repeat</keyword>
<dbReference type="FunFam" id="2.10.25.10:FF:000122">
    <property type="entry name" value="Protein crumbs homolog 2"/>
    <property type="match status" value="1"/>
</dbReference>
<dbReference type="STRING" id="34508.A0A4U5MTQ7"/>
<keyword evidence="8" id="KW-1133">Transmembrane helix</keyword>
<evidence type="ECO:0000256" key="3">
    <source>
        <dbReference type="ARBA" id="ARBA00022737"/>
    </source>
</evidence>
<feature type="transmembrane region" description="Helical" evidence="8">
    <location>
        <begin position="161"/>
        <end position="185"/>
    </location>
</feature>
<evidence type="ECO:0000256" key="9">
    <source>
        <dbReference type="SAM" id="SignalP"/>
    </source>
</evidence>
<evidence type="ECO:0000256" key="6">
    <source>
        <dbReference type="PROSITE-ProRule" id="PRU00076"/>
    </source>
</evidence>
<dbReference type="InterPro" id="IPR000742">
    <property type="entry name" value="EGF"/>
</dbReference>
<dbReference type="EMBL" id="AZBU02000006">
    <property type="protein sequence ID" value="TKR73159.1"/>
    <property type="molecule type" value="Genomic_DNA"/>
</dbReference>
<evidence type="ECO:0000256" key="2">
    <source>
        <dbReference type="ARBA" id="ARBA00022729"/>
    </source>
</evidence>
<keyword evidence="2 9" id="KW-0732">Signal</keyword>
<dbReference type="PROSITE" id="PS50026">
    <property type="entry name" value="EGF_3"/>
    <property type="match status" value="1"/>
</dbReference>
<feature type="domain" description="EGF-like" evidence="10">
    <location>
        <begin position="32"/>
        <end position="71"/>
    </location>
</feature>
<feature type="compositionally biased region" description="Polar residues" evidence="7">
    <location>
        <begin position="203"/>
        <end position="214"/>
    </location>
</feature>
<dbReference type="Proteomes" id="UP000298663">
    <property type="component" value="Unassembled WGS sequence"/>
</dbReference>
<dbReference type="InterPro" id="IPR001881">
    <property type="entry name" value="EGF-like_Ca-bd_dom"/>
</dbReference>
<comment type="caution">
    <text evidence="6">Lacks conserved residue(s) required for the propagation of feature annotation.</text>
</comment>
<evidence type="ECO:0000313" key="11">
    <source>
        <dbReference type="EMBL" id="TKR73159.1"/>
    </source>
</evidence>
<protein>
    <recommendedName>
        <fullName evidence="10">EGF-like domain-containing protein</fullName>
    </recommendedName>
</protein>
<evidence type="ECO:0000256" key="5">
    <source>
        <dbReference type="ARBA" id="ARBA00023180"/>
    </source>
</evidence>
<sequence length="214" mass="23448">MQARVLFLLLLVLVVQAHANLDDYDDFYYDYEESECLSDDNYPCKHGGRCVDEFGSYTCVCPLDFTGKNCEVAVNSTCLVLGCGFQGECLFQEVIGRPMCHCGSISQLANFCDPKLEPTTPSPIHSTTTNAPEIPEISSTPKTPKPKSENCNKASILNSELFYIGLILGCLIVTLGIVVAMWLIVRKMKKNLKGPQGNEAPSEPQSPRTVTTVA</sequence>
<evidence type="ECO:0000259" key="10">
    <source>
        <dbReference type="PROSITE" id="PS50026"/>
    </source>
</evidence>
<accession>A0A4U5MTQ7</accession>
<keyword evidence="1 6" id="KW-0245">EGF-like domain</keyword>
<keyword evidence="4 6" id="KW-1015">Disulfide bond</keyword>
<keyword evidence="8" id="KW-0812">Transmembrane</keyword>
<reference evidence="11 12" key="1">
    <citation type="journal article" date="2015" name="Genome Biol.">
        <title>Comparative genomics of Steinernema reveals deeply conserved gene regulatory networks.</title>
        <authorList>
            <person name="Dillman A.R."/>
            <person name="Macchietto M."/>
            <person name="Porter C.F."/>
            <person name="Rogers A."/>
            <person name="Williams B."/>
            <person name="Antoshechkin I."/>
            <person name="Lee M.M."/>
            <person name="Goodwin Z."/>
            <person name="Lu X."/>
            <person name="Lewis E.E."/>
            <person name="Goodrich-Blair H."/>
            <person name="Stock S.P."/>
            <person name="Adams B.J."/>
            <person name="Sternberg P.W."/>
            <person name="Mortazavi A."/>
        </authorList>
    </citation>
    <scope>NUCLEOTIDE SEQUENCE [LARGE SCALE GENOMIC DNA]</scope>
    <source>
        <strain evidence="11 12">ALL</strain>
    </source>
</reference>
<dbReference type="Gene3D" id="2.10.25.10">
    <property type="entry name" value="Laminin"/>
    <property type="match status" value="1"/>
</dbReference>
<feature type="chain" id="PRO_5020534556" description="EGF-like domain-containing protein" evidence="9">
    <location>
        <begin position="20"/>
        <end position="214"/>
    </location>
</feature>
<evidence type="ECO:0000256" key="7">
    <source>
        <dbReference type="SAM" id="MobiDB-lite"/>
    </source>
</evidence>